<accession>A0A8R7VKN4</accession>
<feature type="compositionally biased region" description="Basic and acidic residues" evidence="1">
    <location>
        <begin position="400"/>
        <end position="418"/>
    </location>
</feature>
<reference evidence="3" key="1">
    <citation type="journal article" date="2013" name="Nature">
        <title>Draft genome of the wheat A-genome progenitor Triticum urartu.</title>
        <authorList>
            <person name="Ling H.Q."/>
            <person name="Zhao S."/>
            <person name="Liu D."/>
            <person name="Wang J."/>
            <person name="Sun H."/>
            <person name="Zhang C."/>
            <person name="Fan H."/>
            <person name="Li D."/>
            <person name="Dong L."/>
            <person name="Tao Y."/>
            <person name="Gao C."/>
            <person name="Wu H."/>
            <person name="Li Y."/>
            <person name="Cui Y."/>
            <person name="Guo X."/>
            <person name="Zheng S."/>
            <person name="Wang B."/>
            <person name="Yu K."/>
            <person name="Liang Q."/>
            <person name="Yang W."/>
            <person name="Lou X."/>
            <person name="Chen J."/>
            <person name="Feng M."/>
            <person name="Jian J."/>
            <person name="Zhang X."/>
            <person name="Luo G."/>
            <person name="Jiang Y."/>
            <person name="Liu J."/>
            <person name="Wang Z."/>
            <person name="Sha Y."/>
            <person name="Zhang B."/>
            <person name="Wu H."/>
            <person name="Tang D."/>
            <person name="Shen Q."/>
            <person name="Xue P."/>
            <person name="Zou S."/>
            <person name="Wang X."/>
            <person name="Liu X."/>
            <person name="Wang F."/>
            <person name="Yang Y."/>
            <person name="An X."/>
            <person name="Dong Z."/>
            <person name="Zhang K."/>
            <person name="Zhang X."/>
            <person name="Luo M.C."/>
            <person name="Dvorak J."/>
            <person name="Tong Y."/>
            <person name="Wang J."/>
            <person name="Yang H."/>
            <person name="Li Z."/>
            <person name="Wang D."/>
            <person name="Zhang A."/>
            <person name="Wang J."/>
        </authorList>
    </citation>
    <scope>NUCLEOTIDE SEQUENCE</scope>
    <source>
        <strain evidence="3">cv. G1812</strain>
    </source>
</reference>
<organism evidence="2 3">
    <name type="scientific">Triticum urartu</name>
    <name type="common">Red wild einkorn</name>
    <name type="synonym">Crithodium urartu</name>
    <dbReference type="NCBI Taxonomy" id="4572"/>
    <lineage>
        <taxon>Eukaryota</taxon>
        <taxon>Viridiplantae</taxon>
        <taxon>Streptophyta</taxon>
        <taxon>Embryophyta</taxon>
        <taxon>Tracheophyta</taxon>
        <taxon>Spermatophyta</taxon>
        <taxon>Magnoliopsida</taxon>
        <taxon>Liliopsida</taxon>
        <taxon>Poales</taxon>
        <taxon>Poaceae</taxon>
        <taxon>BOP clade</taxon>
        <taxon>Pooideae</taxon>
        <taxon>Triticodae</taxon>
        <taxon>Triticeae</taxon>
        <taxon>Triticinae</taxon>
        <taxon>Triticum</taxon>
    </lineage>
</organism>
<keyword evidence="3" id="KW-1185">Reference proteome</keyword>
<evidence type="ECO:0000313" key="2">
    <source>
        <dbReference type="EnsemblPlants" id="TuG1812U0000204100.01.T01"/>
    </source>
</evidence>
<feature type="compositionally biased region" description="Polar residues" evidence="1">
    <location>
        <begin position="198"/>
        <end position="208"/>
    </location>
</feature>
<feature type="compositionally biased region" description="Polar residues" evidence="1">
    <location>
        <begin position="157"/>
        <end position="170"/>
    </location>
</feature>
<name>A0A8R7VKN4_TRIUA</name>
<reference evidence="2" key="3">
    <citation type="submission" date="2022-06" db="UniProtKB">
        <authorList>
            <consortium name="EnsemblPlants"/>
        </authorList>
    </citation>
    <scope>IDENTIFICATION</scope>
</reference>
<dbReference type="Gramene" id="TuG1812U0000204100.01.T01">
    <property type="protein sequence ID" value="TuG1812U0000204100.01.T01"/>
    <property type="gene ID" value="TuG1812U0000204100.01"/>
</dbReference>
<dbReference type="Proteomes" id="UP000015106">
    <property type="component" value="Chromosome 4"/>
</dbReference>
<evidence type="ECO:0000313" key="3">
    <source>
        <dbReference type="Proteomes" id="UP000015106"/>
    </source>
</evidence>
<protein>
    <submittedName>
        <fullName evidence="2">Uncharacterized protein</fullName>
    </submittedName>
</protein>
<feature type="region of interest" description="Disordered" evidence="1">
    <location>
        <begin position="74"/>
        <end position="304"/>
    </location>
</feature>
<feature type="region of interest" description="Disordered" evidence="1">
    <location>
        <begin position="400"/>
        <end position="419"/>
    </location>
</feature>
<feature type="compositionally biased region" description="Basic and acidic residues" evidence="1">
    <location>
        <begin position="135"/>
        <end position="152"/>
    </location>
</feature>
<feature type="compositionally biased region" description="Acidic residues" evidence="1">
    <location>
        <begin position="101"/>
        <end position="131"/>
    </location>
</feature>
<dbReference type="EnsemblPlants" id="TuG1812U0000204100.01.T01">
    <property type="protein sequence ID" value="TuG1812U0000204100.01.T01"/>
    <property type="gene ID" value="TuG1812U0000204100.01"/>
</dbReference>
<reference evidence="2" key="2">
    <citation type="submission" date="2018-03" db="EMBL/GenBank/DDBJ databases">
        <title>The Triticum urartu genome reveals the dynamic nature of wheat genome evolution.</title>
        <authorList>
            <person name="Ling H."/>
            <person name="Ma B."/>
            <person name="Shi X."/>
            <person name="Liu H."/>
            <person name="Dong L."/>
            <person name="Sun H."/>
            <person name="Cao Y."/>
            <person name="Gao Q."/>
            <person name="Zheng S."/>
            <person name="Li Y."/>
            <person name="Yu Y."/>
            <person name="Du H."/>
            <person name="Qi M."/>
            <person name="Li Y."/>
            <person name="Yu H."/>
            <person name="Cui Y."/>
            <person name="Wang N."/>
            <person name="Chen C."/>
            <person name="Wu H."/>
            <person name="Zhao Y."/>
            <person name="Zhang J."/>
            <person name="Li Y."/>
            <person name="Zhou W."/>
            <person name="Zhang B."/>
            <person name="Hu W."/>
            <person name="Eijk M."/>
            <person name="Tang J."/>
            <person name="Witsenboer H."/>
            <person name="Zhao S."/>
            <person name="Li Z."/>
            <person name="Zhang A."/>
            <person name="Wang D."/>
            <person name="Liang C."/>
        </authorList>
    </citation>
    <scope>NUCLEOTIDE SEQUENCE [LARGE SCALE GENOMIC DNA]</scope>
    <source>
        <strain evidence="2">cv. G1812</strain>
    </source>
</reference>
<dbReference type="AlphaFoldDB" id="A0A8R7VKN4"/>
<proteinExistence type="predicted"/>
<feature type="compositionally biased region" description="Polar residues" evidence="1">
    <location>
        <begin position="75"/>
        <end position="85"/>
    </location>
</feature>
<sequence length="471" mass="51265">MDLLEVFLRRRIQPLQARDHPMWLYSGLDDTTRVHPEEVTDEMLEGWPSSITGNKDNPRGARRVVPLDSTYEVDQATTEMYSTPNGAQGQAEEGEASGGESGDELGEWESDGEGEGDDSVDSSEEEEEEEAGPPRSERRPKLTHDPAWERGKATAPVGQSSKRPRTSSPAPTEKAPEHPRAAPSKPPKALPKMRMTVPTISGAATSEISAKDEDQEMEDAVTSNPAPPHVISLPDDEDEAPLRVRRNRKASAGETPQSTPAPEAVARDGGDTTRASVTFANPLASARPSTSTVNPPSLFATHHVPEDQVGAAKEAIRQAGIMMEQVKVVRDASQAAYDASSALQSNVQKSCELVALYTELENKQIQLDLDLKLAQQNLQKARDEAKDELEEALKKKDQDLAEAQKEASSKTKLAEEKLASVGTLEQENSRLKTALETANQEVSRMKKEKMVLHDKAGELVGKVNDLEAYLG</sequence>
<evidence type="ECO:0000256" key="1">
    <source>
        <dbReference type="SAM" id="MobiDB-lite"/>
    </source>
</evidence>